<accession>A0A314Y2N7</accession>
<sequence>MDDIQNITQGMHELKFGEMAGSFPQEIIQEILIRLPVKSLIKSTSVCKTWRSMIINPRFIRTHVSPAVQFANQNDIHLLLHRVSGLQMTTFFGQTVMYKNFQLLPGRKHNSYIRVVGICDGLFCLADDMFRYCYNFFIWNPAIRKLVTIPWPNVRFDTHAGYDASIGFGFDAMTNNYKVVRVVTLLDQRGTPTLAEVYSLATGTWTSLGCVSPTCLTDGRASSVFFNGVLHWPVFCKTNGDLYYFILTFHLGKEVFRKMPMPKIIKWKFDLGMQLSVSDNRKSIALFTMDNRFEDSFLEIWVMKEYGIKESWTKLITLGPEGPERLLPRALWFRKSGEVLVLLTDKSRQELVSLDLESKQASSYSTRVMQSLTKRKNRFVVP</sequence>
<dbReference type="InterPro" id="IPR017451">
    <property type="entry name" value="F-box-assoc_interact_dom"/>
</dbReference>
<dbReference type="Pfam" id="PF07734">
    <property type="entry name" value="FBA_1"/>
    <property type="match status" value="1"/>
</dbReference>
<dbReference type="PANTHER" id="PTHR31672:SF13">
    <property type="entry name" value="F-BOX PROTEIN CPR30-LIKE"/>
    <property type="match status" value="1"/>
</dbReference>
<dbReference type="Gene3D" id="1.20.1280.50">
    <property type="match status" value="1"/>
</dbReference>
<dbReference type="PROSITE" id="PS50181">
    <property type="entry name" value="FBOX"/>
    <property type="match status" value="1"/>
</dbReference>
<dbReference type="Pfam" id="PF00646">
    <property type="entry name" value="F-box"/>
    <property type="match status" value="1"/>
</dbReference>
<dbReference type="SUPFAM" id="SSF81383">
    <property type="entry name" value="F-box domain"/>
    <property type="match status" value="1"/>
</dbReference>
<dbReference type="InterPro" id="IPR050796">
    <property type="entry name" value="SCF_F-box_component"/>
</dbReference>
<feature type="domain" description="F-box" evidence="1">
    <location>
        <begin position="17"/>
        <end position="63"/>
    </location>
</feature>
<evidence type="ECO:0000313" key="3">
    <source>
        <dbReference type="Proteomes" id="UP000250321"/>
    </source>
</evidence>
<name>A0A314Y2N7_PRUYE</name>
<dbReference type="InterPro" id="IPR036047">
    <property type="entry name" value="F-box-like_dom_sf"/>
</dbReference>
<dbReference type="CDD" id="cd22157">
    <property type="entry name" value="F-box_AtFBW1-like"/>
    <property type="match status" value="1"/>
</dbReference>
<comment type="caution">
    <text evidence="2">The sequence shown here is derived from an EMBL/GenBank/DDBJ whole genome shotgun (WGS) entry which is preliminary data.</text>
</comment>
<dbReference type="OrthoDB" id="5314306at2759"/>
<dbReference type="PANTHER" id="PTHR31672">
    <property type="entry name" value="BNACNNG10540D PROTEIN"/>
    <property type="match status" value="1"/>
</dbReference>
<dbReference type="NCBIfam" id="TIGR01640">
    <property type="entry name" value="F_box_assoc_1"/>
    <property type="match status" value="1"/>
</dbReference>
<dbReference type="STRING" id="2094558.A0A314Y2N7"/>
<dbReference type="EMBL" id="PJQY01001779">
    <property type="protein sequence ID" value="PQP99726.1"/>
    <property type="molecule type" value="Genomic_DNA"/>
</dbReference>
<protein>
    <submittedName>
        <fullName evidence="2">F-box protein CPR30</fullName>
    </submittedName>
</protein>
<proteinExistence type="predicted"/>
<reference evidence="2 3" key="1">
    <citation type="submission" date="2018-02" db="EMBL/GenBank/DDBJ databases">
        <title>Draft genome of wild Prunus yedoensis var. nudiflora.</title>
        <authorList>
            <person name="Baek S."/>
            <person name="Kim J.-H."/>
            <person name="Choi K."/>
            <person name="Kim G.-B."/>
            <person name="Cho A."/>
            <person name="Jang H."/>
            <person name="Shin C.-H."/>
            <person name="Yu H.-J."/>
            <person name="Mun J.-H."/>
        </authorList>
    </citation>
    <scope>NUCLEOTIDE SEQUENCE [LARGE SCALE GENOMIC DNA]</scope>
    <source>
        <strain evidence="3">cv. Jeju island</strain>
        <tissue evidence="2">Leaf</tissue>
    </source>
</reference>
<dbReference type="InterPro" id="IPR001810">
    <property type="entry name" value="F-box_dom"/>
</dbReference>
<organism evidence="2 3">
    <name type="scientific">Prunus yedoensis var. nudiflora</name>
    <dbReference type="NCBI Taxonomy" id="2094558"/>
    <lineage>
        <taxon>Eukaryota</taxon>
        <taxon>Viridiplantae</taxon>
        <taxon>Streptophyta</taxon>
        <taxon>Embryophyta</taxon>
        <taxon>Tracheophyta</taxon>
        <taxon>Spermatophyta</taxon>
        <taxon>Magnoliopsida</taxon>
        <taxon>eudicotyledons</taxon>
        <taxon>Gunneridae</taxon>
        <taxon>Pentapetalae</taxon>
        <taxon>rosids</taxon>
        <taxon>fabids</taxon>
        <taxon>Rosales</taxon>
        <taxon>Rosaceae</taxon>
        <taxon>Amygdaloideae</taxon>
        <taxon>Amygdaleae</taxon>
        <taxon>Prunus</taxon>
    </lineage>
</organism>
<dbReference type="SMART" id="SM00256">
    <property type="entry name" value="FBOX"/>
    <property type="match status" value="1"/>
</dbReference>
<evidence type="ECO:0000259" key="1">
    <source>
        <dbReference type="PROSITE" id="PS50181"/>
    </source>
</evidence>
<dbReference type="Proteomes" id="UP000250321">
    <property type="component" value="Unassembled WGS sequence"/>
</dbReference>
<keyword evidence="3" id="KW-1185">Reference proteome</keyword>
<evidence type="ECO:0000313" key="2">
    <source>
        <dbReference type="EMBL" id="PQP99726.1"/>
    </source>
</evidence>
<dbReference type="AlphaFoldDB" id="A0A314Y2N7"/>
<dbReference type="InterPro" id="IPR006527">
    <property type="entry name" value="F-box-assoc_dom_typ1"/>
</dbReference>
<gene>
    <name evidence="2" type="ORF">Pyn_12556</name>
</gene>